<dbReference type="AlphaFoldDB" id="A0A9D9DIT1"/>
<feature type="domain" description="TNase-like" evidence="2">
    <location>
        <begin position="171"/>
        <end position="322"/>
    </location>
</feature>
<protein>
    <submittedName>
        <fullName evidence="3">Thermonuclease family protein</fullName>
    </submittedName>
</protein>
<gene>
    <name evidence="3" type="ORF">IAC58_03110</name>
</gene>
<sequence length="664" mass="75409">MQKRNGLLVLSFGLMLVSLASCSSGSNEATYVDTTSNSPYGKITDFSLENEGLKEGDVLTFKVNPNDDFLIDKVTVNGKNAIPLLGEPNTYQFTLEAGSNRISATYKIDPTIDFVKKFKLNVSDETFAKLMQKSNPDNANSFDFRTDGIELVRTPYLVSKDWCDEYFMNYVDGDTTHVETLKYGYTIKVRYLGIDTPESSSDLEEWGKSAAIFNQSRLENAKYILLQSQGRAMYDESEVSADEYESLFSSTVDGNGRNLAYVWYTNEEEPTKDDFRCLNLEMVYEGFSQGIGSVEEQGENYYYAFDKANLSAEANKRHQYTDVPMSDPNYCYNKPTDLELSQIYETSSSPDATDSIYNDEKTLYRISGYVTRKVEGAFYFQNFPDYTYEDSAYWDEYGASGYNEDKLPTKAYGMYVFTYSQTPIKTGDYVTVIGVLTNYGGAYQMSGISYTEFDPDLDRDTTIDHDKSVSASEIKPIELTANQFKQMQYNNVLVHLTEKVYPYNADNGYGTLCEGGLYEVNKYNTTYPFYNDNNKIICYVDTVANSTASPDNAYRMVVSQEILLDYQGEYCYSYQWLTGGENPYYSDPSTFSGGAQYLYEPTSNREDLVLKDESEWPEGTQVFEYDAKVLDLTCISQHYLSTSEKTSNYTLTIVDKNDVIINLA</sequence>
<organism evidence="3 4">
    <name type="scientific">Candidatus Onthovivens merdipullorum</name>
    <dbReference type="NCBI Taxonomy" id="2840889"/>
    <lineage>
        <taxon>Bacteria</taxon>
        <taxon>Bacillati</taxon>
        <taxon>Bacillota</taxon>
        <taxon>Bacilli</taxon>
        <taxon>Bacillales</taxon>
        <taxon>Candidatus Onthovivens</taxon>
    </lineage>
</organism>
<dbReference type="InterPro" id="IPR016071">
    <property type="entry name" value="Staphylococal_nuclease_OB-fold"/>
</dbReference>
<dbReference type="Gene3D" id="2.40.50.90">
    <property type="match status" value="1"/>
</dbReference>
<feature type="signal peptide" evidence="1">
    <location>
        <begin position="1"/>
        <end position="20"/>
    </location>
</feature>
<reference evidence="3" key="1">
    <citation type="submission" date="2020-10" db="EMBL/GenBank/DDBJ databases">
        <authorList>
            <person name="Gilroy R."/>
        </authorList>
    </citation>
    <scope>NUCLEOTIDE SEQUENCE</scope>
    <source>
        <strain evidence="3">11159</strain>
    </source>
</reference>
<dbReference type="InterPro" id="IPR035437">
    <property type="entry name" value="SNase_OB-fold_sf"/>
</dbReference>
<dbReference type="PROSITE" id="PS50830">
    <property type="entry name" value="TNASE_3"/>
    <property type="match status" value="1"/>
</dbReference>
<dbReference type="EMBL" id="JADIMY010000066">
    <property type="protein sequence ID" value="MBO8427527.1"/>
    <property type="molecule type" value="Genomic_DNA"/>
</dbReference>
<evidence type="ECO:0000313" key="3">
    <source>
        <dbReference type="EMBL" id="MBO8427527.1"/>
    </source>
</evidence>
<reference evidence="3" key="2">
    <citation type="journal article" date="2021" name="PeerJ">
        <title>Extensive microbial diversity within the chicken gut microbiome revealed by metagenomics and culture.</title>
        <authorList>
            <person name="Gilroy R."/>
            <person name="Ravi A."/>
            <person name="Getino M."/>
            <person name="Pursley I."/>
            <person name="Horton D.L."/>
            <person name="Alikhan N.F."/>
            <person name="Baker D."/>
            <person name="Gharbi K."/>
            <person name="Hall N."/>
            <person name="Watson M."/>
            <person name="Adriaenssens E.M."/>
            <person name="Foster-Nyarko E."/>
            <person name="Jarju S."/>
            <person name="Secka A."/>
            <person name="Antonio M."/>
            <person name="Oren A."/>
            <person name="Chaudhuri R.R."/>
            <person name="La Ragione R."/>
            <person name="Hildebrand F."/>
            <person name="Pallen M.J."/>
        </authorList>
    </citation>
    <scope>NUCLEOTIDE SEQUENCE</scope>
    <source>
        <strain evidence="3">11159</strain>
    </source>
</reference>
<feature type="chain" id="PRO_5038505712" evidence="1">
    <location>
        <begin position="21"/>
        <end position="664"/>
    </location>
</feature>
<dbReference type="Pfam" id="PF00565">
    <property type="entry name" value="SNase"/>
    <property type="match status" value="1"/>
</dbReference>
<dbReference type="Proteomes" id="UP000823613">
    <property type="component" value="Unassembled WGS sequence"/>
</dbReference>
<comment type="caution">
    <text evidence="3">The sequence shown here is derived from an EMBL/GenBank/DDBJ whole genome shotgun (WGS) entry which is preliminary data.</text>
</comment>
<proteinExistence type="predicted"/>
<evidence type="ECO:0000256" key="1">
    <source>
        <dbReference type="SAM" id="SignalP"/>
    </source>
</evidence>
<dbReference type="SUPFAM" id="SSF50199">
    <property type="entry name" value="Staphylococcal nuclease"/>
    <property type="match status" value="1"/>
</dbReference>
<name>A0A9D9DIT1_9BACL</name>
<accession>A0A9D9DIT1</accession>
<dbReference type="PROSITE" id="PS51257">
    <property type="entry name" value="PROKAR_LIPOPROTEIN"/>
    <property type="match status" value="1"/>
</dbReference>
<evidence type="ECO:0000259" key="2">
    <source>
        <dbReference type="PROSITE" id="PS50830"/>
    </source>
</evidence>
<evidence type="ECO:0000313" key="4">
    <source>
        <dbReference type="Proteomes" id="UP000823613"/>
    </source>
</evidence>
<keyword evidence="1" id="KW-0732">Signal</keyword>